<keyword evidence="2" id="KW-0614">Plasmid</keyword>
<dbReference type="SUPFAM" id="SSF52540">
    <property type="entry name" value="P-loop containing nucleoside triphosphate hydrolases"/>
    <property type="match status" value="1"/>
</dbReference>
<evidence type="ECO:0000259" key="1">
    <source>
        <dbReference type="Pfam" id="PF13614"/>
    </source>
</evidence>
<proteinExistence type="predicted"/>
<gene>
    <name evidence="2" type="ORF">SHKM778_94230</name>
</gene>
<dbReference type="InterPro" id="IPR025669">
    <property type="entry name" value="AAA_dom"/>
</dbReference>
<accession>A0AAT9HZF8</accession>
<dbReference type="AlphaFoldDB" id="A0AAT9HZF8"/>
<dbReference type="PANTHER" id="PTHR13696">
    <property type="entry name" value="P-LOOP CONTAINING NUCLEOSIDE TRIPHOSPHATE HYDROLASE"/>
    <property type="match status" value="1"/>
</dbReference>
<reference evidence="2" key="1">
    <citation type="submission" date="2024-06" db="EMBL/GenBank/DDBJ databases">
        <authorList>
            <consortium name="consrtm"/>
            <person name="Uemura M."/>
            <person name="Terahara T."/>
        </authorList>
    </citation>
    <scope>NUCLEOTIDE SEQUENCE</scope>
    <source>
        <strain evidence="2">KM77-8</strain>
        <plasmid evidence="2">pKM77-8_1</plasmid>
    </source>
</reference>
<feature type="domain" description="AAA" evidence="1">
    <location>
        <begin position="4"/>
        <end position="105"/>
    </location>
</feature>
<dbReference type="Gene3D" id="3.40.50.300">
    <property type="entry name" value="P-loop containing nucleotide triphosphate hydrolases"/>
    <property type="match status" value="1"/>
</dbReference>
<geneLocation type="plasmid" evidence="2">
    <name>pKM77-8_1</name>
</geneLocation>
<evidence type="ECO:0000313" key="2">
    <source>
        <dbReference type="EMBL" id="BFO23035.1"/>
    </source>
</evidence>
<sequence length="233" mass="25956">MRPHLDVVPSGRQLEQILFQMVTMQSRHGQAANLSLAVMLAKLSREYSWIVIDCPPVTKEAQLLALCAARWVLAPVSTGDSSSIDGLGGVSHRFEETAHLNPDLELLGAVLFGFVHRYYTDRKTKEKRPVGMWVQARERIQALLTEAGSDAPVFQAVIRDAEGVAVNCKDRGQLSYEIAEASDGIKWWQKKRGETGTVLPTERAEEVGRDYEDLVVEIVERVTQVEREEALAA</sequence>
<dbReference type="Pfam" id="PF13614">
    <property type="entry name" value="AAA_31"/>
    <property type="match status" value="1"/>
</dbReference>
<reference evidence="2" key="2">
    <citation type="submission" date="2024-07" db="EMBL/GenBank/DDBJ databases">
        <title>Streptomyces haneummycinica sp. nov., a new antibiotic-producing actinobacterium isolated from marine sediment.</title>
        <authorList>
            <person name="Uemura M."/>
            <person name="Hamada M."/>
            <person name="Hirano S."/>
            <person name="Kobayashi K."/>
            <person name="Ohshiro T."/>
            <person name="Kobayashi T."/>
            <person name="Terahara T."/>
        </authorList>
    </citation>
    <scope>NUCLEOTIDE SEQUENCE</scope>
    <source>
        <strain evidence="2">KM77-8</strain>
        <plasmid evidence="2">pKM77-8_1</plasmid>
    </source>
</reference>
<name>A0AAT9HZF8_9ACTN</name>
<organism evidence="2">
    <name type="scientific">Streptomyces haneummycinicus</name>
    <dbReference type="NCBI Taxonomy" id="3074435"/>
    <lineage>
        <taxon>Bacteria</taxon>
        <taxon>Bacillati</taxon>
        <taxon>Actinomycetota</taxon>
        <taxon>Actinomycetes</taxon>
        <taxon>Kitasatosporales</taxon>
        <taxon>Streptomycetaceae</taxon>
        <taxon>Streptomyces</taxon>
    </lineage>
</organism>
<dbReference type="PANTHER" id="PTHR13696:SF99">
    <property type="entry name" value="COBYRINIC ACID AC-DIAMIDE SYNTHASE"/>
    <property type="match status" value="1"/>
</dbReference>
<dbReference type="InterPro" id="IPR027417">
    <property type="entry name" value="P-loop_NTPase"/>
</dbReference>
<dbReference type="EMBL" id="AP035769">
    <property type="protein sequence ID" value="BFO23035.1"/>
    <property type="molecule type" value="Genomic_DNA"/>
</dbReference>
<dbReference type="InterPro" id="IPR050678">
    <property type="entry name" value="DNA_Partitioning_ATPase"/>
</dbReference>
<protein>
    <recommendedName>
        <fullName evidence="1">AAA domain-containing protein</fullName>
    </recommendedName>
</protein>